<accession>A0ABQ1JDX1</accession>
<keyword evidence="1" id="KW-0472">Membrane</keyword>
<feature type="domain" description="Aldehyde oxidase/xanthine dehydrogenase a/b hammerhead" evidence="2">
    <location>
        <begin position="261"/>
        <end position="339"/>
    </location>
</feature>
<evidence type="ECO:0000259" key="2">
    <source>
        <dbReference type="SMART" id="SM01008"/>
    </source>
</evidence>
<dbReference type="Gene3D" id="3.90.1170.50">
    <property type="entry name" value="Aldehyde oxidase/xanthine dehydrogenase, a/b hammerhead"/>
    <property type="match status" value="1"/>
</dbReference>
<dbReference type="InterPro" id="IPR037165">
    <property type="entry name" value="AldOxase/xan_DH_Mopterin-bd_sf"/>
</dbReference>
<protein>
    <submittedName>
        <fullName evidence="3">Aldehyde dehydrogenase</fullName>
    </submittedName>
</protein>
<organism evidence="3 4">
    <name type="scientific">Blastomonas aquatica</name>
    <dbReference type="NCBI Taxonomy" id="1510276"/>
    <lineage>
        <taxon>Bacteria</taxon>
        <taxon>Pseudomonadati</taxon>
        <taxon>Pseudomonadota</taxon>
        <taxon>Alphaproteobacteria</taxon>
        <taxon>Sphingomonadales</taxon>
        <taxon>Sphingomonadaceae</taxon>
        <taxon>Blastomonas</taxon>
    </lineage>
</organism>
<dbReference type="Proteomes" id="UP000614261">
    <property type="component" value="Unassembled WGS sequence"/>
</dbReference>
<dbReference type="InterPro" id="IPR012368">
    <property type="entry name" value="OxRdtase_Mopterin-bd_su_IorB"/>
</dbReference>
<dbReference type="InterPro" id="IPR052516">
    <property type="entry name" value="N-heterocyclic_Hydroxylase"/>
</dbReference>
<dbReference type="Gene3D" id="3.30.365.10">
    <property type="entry name" value="Aldehyde oxidase/xanthine dehydrogenase, molybdopterin binding domain"/>
    <property type="match status" value="4"/>
</dbReference>
<dbReference type="PROSITE" id="PS51318">
    <property type="entry name" value="TAT"/>
    <property type="match status" value="1"/>
</dbReference>
<keyword evidence="1" id="KW-1133">Transmembrane helix</keyword>
<sequence>MADNPTPHLDAAEIATTPPKKKGVVRRAFLFGSALLVGGAAFGVYWGDSSAKARARALTETGNDHNFLSWMKIAEDDTVTVYSPHIDFGQGTHTALGQMLADELDADWSKVKVEQAPADSAFANTPLGQGFLAEMSGAPGVINALPPALISMIARAMPLQITGGSSAVRFTGQVGMRAVGAAVRLALIEEAADRLGVPVSELATADSKVIHAKSGKTLRYGELAAGAAERSLTSDPVLKTAKDFKLIGKPVPRIDIPTKVDGSAIYGIDFTLPDMRVATIAAAPIRGGKLLSVDETPALAVTGVEKVIRLDDAVVVVAKRYWQAQKGLRALSPQFSDGGHGGVSSASIHAAQEALRKAGKPDNKGGDGDVDAAFGVAGARTVSADYRVPFLHHAMMEPFALTGHFTEGKLTLWGGLQDPLSTRARAAKAAGIDVDDVVFNPMIMGGGFGRRFPDMTEIIDQVALLAKQLPYPVKLVWSREEDVRHGTYRPQSSAQLKATLGEDGRIAAWRTDYVQSGDAEGETTFVYTVPATSRRHFNYQSNQIDGPWRAVNSTQIGFYNESFIDELAEAAGEDPYQFRRKHLAAGSRHLKVLDTVAKRAGWGSPLPDGVGRGIAIVESFGTIVAEVIEATVREDGSPKVLKAWAVVDCGTTVNPLNAEAQIAGGLIMGLSSAIGEEITLDKGAVVQSNFNDYAILKLADAPPVIDVHFIESGAKIGGIGEPGLPPASPALANALFAATGKRIRTLPLRTQAKA</sequence>
<keyword evidence="4" id="KW-1185">Reference proteome</keyword>
<name>A0ABQ1JDX1_9SPHN</name>
<reference evidence="4" key="1">
    <citation type="journal article" date="2019" name="Int. J. Syst. Evol. Microbiol.">
        <title>The Global Catalogue of Microorganisms (GCM) 10K type strain sequencing project: providing services to taxonomists for standard genome sequencing and annotation.</title>
        <authorList>
            <consortium name="The Broad Institute Genomics Platform"/>
            <consortium name="The Broad Institute Genome Sequencing Center for Infectious Disease"/>
            <person name="Wu L."/>
            <person name="Ma J."/>
        </authorList>
    </citation>
    <scope>NUCLEOTIDE SEQUENCE [LARGE SCALE GENOMIC DNA]</scope>
    <source>
        <strain evidence="4">CGMCC 1.12851</strain>
    </source>
</reference>
<dbReference type="InterPro" id="IPR006311">
    <property type="entry name" value="TAT_signal"/>
</dbReference>
<comment type="caution">
    <text evidence="3">The sequence shown here is derived from an EMBL/GenBank/DDBJ whole genome shotgun (WGS) entry which is preliminary data.</text>
</comment>
<dbReference type="Pfam" id="PF02738">
    <property type="entry name" value="MoCoBD_1"/>
    <property type="match status" value="1"/>
</dbReference>
<dbReference type="RefSeq" id="WP_229736947.1">
    <property type="nucleotide sequence ID" value="NZ_BMGD01000003.1"/>
</dbReference>
<dbReference type="InterPro" id="IPR046867">
    <property type="entry name" value="AldOxase/xan_DH_MoCoBD2"/>
</dbReference>
<dbReference type="PANTHER" id="PTHR47495:SF2">
    <property type="entry name" value="ALDEHYDE DEHYDROGENASE"/>
    <property type="match status" value="1"/>
</dbReference>
<proteinExistence type="predicted"/>
<dbReference type="InterPro" id="IPR008274">
    <property type="entry name" value="AldOxase/xan_DH_MoCoBD1"/>
</dbReference>
<gene>
    <name evidence="3" type="ORF">GCM10010833_19900</name>
</gene>
<dbReference type="SUPFAM" id="SSF56003">
    <property type="entry name" value="Molybdenum cofactor-binding domain"/>
    <property type="match status" value="2"/>
</dbReference>
<dbReference type="InterPro" id="IPR000674">
    <property type="entry name" value="Ald_Oxase/Xan_DH_a/b"/>
</dbReference>
<evidence type="ECO:0000313" key="3">
    <source>
        <dbReference type="EMBL" id="GGB64750.1"/>
    </source>
</evidence>
<dbReference type="PIRSF" id="PIRSF036389">
    <property type="entry name" value="IOR_B"/>
    <property type="match status" value="1"/>
</dbReference>
<dbReference type="SMART" id="SM01008">
    <property type="entry name" value="Ald_Xan_dh_C"/>
    <property type="match status" value="1"/>
</dbReference>
<evidence type="ECO:0000256" key="1">
    <source>
        <dbReference type="SAM" id="Phobius"/>
    </source>
</evidence>
<dbReference type="PANTHER" id="PTHR47495">
    <property type="entry name" value="ALDEHYDE DEHYDROGENASE"/>
    <property type="match status" value="1"/>
</dbReference>
<dbReference type="Pfam" id="PF20256">
    <property type="entry name" value="MoCoBD_2"/>
    <property type="match status" value="2"/>
</dbReference>
<feature type="transmembrane region" description="Helical" evidence="1">
    <location>
        <begin position="28"/>
        <end position="47"/>
    </location>
</feature>
<keyword evidence="1" id="KW-0812">Transmembrane</keyword>
<dbReference type="EMBL" id="BMGD01000003">
    <property type="protein sequence ID" value="GGB64750.1"/>
    <property type="molecule type" value="Genomic_DNA"/>
</dbReference>
<evidence type="ECO:0000313" key="4">
    <source>
        <dbReference type="Proteomes" id="UP000614261"/>
    </source>
</evidence>